<dbReference type="AlphaFoldDB" id="A0A0P6Y2J0"/>
<name>A0A0P6Y2J0_9CHLR</name>
<protein>
    <submittedName>
        <fullName evidence="1">Uncharacterized protein</fullName>
    </submittedName>
</protein>
<evidence type="ECO:0000313" key="2">
    <source>
        <dbReference type="Proteomes" id="UP000050277"/>
    </source>
</evidence>
<sequence>MIDNIPEDETLEHAYWCSVDPIYRVTHRRSHLQTYTMVPMDELSPEKACYSFTVENSYWSLLERLIKQLVRDQVIPYWPITKDFSLYIGDFSMGHSRLHIILHDELVPFLTMLQTFPYEQLKQYFDADFAEYTNMTEREKQGVYNAVVGCLESIQLMAQQAYAANEAIIWYIG</sequence>
<accession>A0A0P6Y2J0</accession>
<keyword evidence="2" id="KW-1185">Reference proteome</keyword>
<evidence type="ECO:0000313" key="1">
    <source>
        <dbReference type="EMBL" id="KPL91949.1"/>
    </source>
</evidence>
<gene>
    <name evidence="1" type="ORF">SE18_00960</name>
</gene>
<reference evidence="1 2" key="1">
    <citation type="submission" date="2015-07" db="EMBL/GenBank/DDBJ databases">
        <title>Whole genome sequence of Herpetosiphon geysericola DSM 7119.</title>
        <authorList>
            <person name="Hemp J."/>
            <person name="Ward L.M."/>
            <person name="Pace L.A."/>
            <person name="Fischer W.W."/>
        </authorList>
    </citation>
    <scope>NUCLEOTIDE SEQUENCE [LARGE SCALE GENOMIC DNA]</scope>
    <source>
        <strain evidence="1 2">DSM 7119</strain>
    </source>
</reference>
<comment type="caution">
    <text evidence="1">The sequence shown here is derived from an EMBL/GenBank/DDBJ whole genome shotgun (WGS) entry which is preliminary data.</text>
</comment>
<dbReference type="EMBL" id="LGKP01000003">
    <property type="protein sequence ID" value="KPL91949.1"/>
    <property type="molecule type" value="Genomic_DNA"/>
</dbReference>
<dbReference type="STRING" id="70996.SE18_00960"/>
<dbReference type="Proteomes" id="UP000050277">
    <property type="component" value="Unassembled WGS sequence"/>
</dbReference>
<proteinExistence type="predicted"/>
<organism evidence="1 2">
    <name type="scientific">Herpetosiphon geysericola</name>
    <dbReference type="NCBI Taxonomy" id="70996"/>
    <lineage>
        <taxon>Bacteria</taxon>
        <taxon>Bacillati</taxon>
        <taxon>Chloroflexota</taxon>
        <taxon>Chloroflexia</taxon>
        <taxon>Herpetosiphonales</taxon>
        <taxon>Herpetosiphonaceae</taxon>
        <taxon>Herpetosiphon</taxon>
    </lineage>
</organism>